<protein>
    <submittedName>
        <fullName evidence="8">Uncharacterized protein</fullName>
    </submittedName>
</protein>
<feature type="region of interest" description="Disordered" evidence="7">
    <location>
        <begin position="76"/>
        <end position="120"/>
    </location>
</feature>
<feature type="region of interest" description="Disordered" evidence="7">
    <location>
        <begin position="213"/>
        <end position="504"/>
    </location>
</feature>
<keyword evidence="3" id="KW-0805">Transcription regulation</keyword>
<feature type="compositionally biased region" description="Basic and acidic residues" evidence="7">
    <location>
        <begin position="393"/>
        <end position="409"/>
    </location>
</feature>
<keyword evidence="4" id="KW-0238">DNA-binding</keyword>
<sequence>MSSSSSSSSSGGGGGAAGGGGDAGEKEAPAYTELEVRSSFAETRKYYNALFPYAKIEMEKAVKAGQLSPEEGKALAYPPFGTKAWPAPVHLRGEEIGEDKGSESEPDDDDDPRPFKRRRQYKMRKETRWVLTDRKKKNVLHGQLESQSARYYMMIPPPQSNPNEPFRMVPIHEWIEFKKPPNYHTLSISEAKRLEESKTSMSNVAKFMEERQRMREEEMEKMGSHEEMRKGAVSKVKREKIPERGSGEIGDVDGDDLLMSDDDAEFKSRKKMRGRDIGLEADSDDGNDEEDIDVLAIDRQDAGRGEGTGDADYQQEFQDDEDDGALIQEEELQHNNEDDLIDGAEDLQEAISDDEDEEDDEFDEDEDEDDEDEDMADADGPEGRVARTPIDAQRAREQAQAEARAKVVKEGGPAAASGAASTSANGGSTSTDPAATSAGSGAGGAGGAASSAGAAASSSGAGGAGAGTDRSAAGSGSGSGAAAAKTGNAAGAAPGTSVGTEKRKQATGLDAFRAAVLEIMRSEGGTIDIETLLKLGTKKKLLKLLKQAGIKKKDASKHLSNVAREIADFGNDPISGAMIAKLKQEYI</sequence>
<dbReference type="PANTHER" id="PTHR13011">
    <property type="entry name" value="TFIIF-ALPHA"/>
    <property type="match status" value="1"/>
</dbReference>
<feature type="compositionally biased region" description="Acidic residues" evidence="7">
    <location>
        <begin position="338"/>
        <end position="380"/>
    </location>
</feature>
<feature type="region of interest" description="Disordered" evidence="7">
    <location>
        <begin position="1"/>
        <end position="30"/>
    </location>
</feature>
<feature type="compositionally biased region" description="Basic and acidic residues" evidence="7">
    <location>
        <begin position="91"/>
        <end position="103"/>
    </location>
</feature>
<feature type="compositionally biased region" description="Basic and acidic residues" evidence="7">
    <location>
        <begin position="213"/>
        <end position="230"/>
    </location>
</feature>
<evidence type="ECO:0000256" key="6">
    <source>
        <dbReference type="ARBA" id="ARBA00023242"/>
    </source>
</evidence>
<evidence type="ECO:0000313" key="8">
    <source>
        <dbReference type="EMBL" id="GBG31693.1"/>
    </source>
</evidence>
<feature type="compositionally biased region" description="Acidic residues" evidence="7">
    <location>
        <begin position="279"/>
        <end position="293"/>
    </location>
</feature>
<evidence type="ECO:0000256" key="7">
    <source>
        <dbReference type="SAM" id="MobiDB-lite"/>
    </source>
</evidence>
<keyword evidence="6" id="KW-0539">Nucleus</keyword>
<evidence type="ECO:0000256" key="2">
    <source>
        <dbReference type="ARBA" id="ARBA00005249"/>
    </source>
</evidence>
<evidence type="ECO:0000313" key="9">
    <source>
        <dbReference type="Proteomes" id="UP000241890"/>
    </source>
</evidence>
<comment type="caution">
    <text evidence="8">The sequence shown here is derived from an EMBL/GenBank/DDBJ whole genome shotgun (WGS) entry which is preliminary data.</text>
</comment>
<dbReference type="InParanoid" id="A0A2R5GSR7"/>
<keyword evidence="5" id="KW-0804">Transcription</keyword>
<feature type="compositionally biased region" description="Acidic residues" evidence="7">
    <location>
        <begin position="317"/>
        <end position="330"/>
    </location>
</feature>
<gene>
    <name evidence="8" type="ORF">FCC1311_079182</name>
</gene>
<accession>A0A2R5GSR7</accession>
<dbReference type="GO" id="GO:0001096">
    <property type="term" value="F:TFIIF-class transcription factor complex binding"/>
    <property type="evidence" value="ECO:0007669"/>
    <property type="project" value="TreeGrafter"/>
</dbReference>
<feature type="compositionally biased region" description="Low complexity" evidence="7">
    <location>
        <begin position="467"/>
        <end position="497"/>
    </location>
</feature>
<comment type="subcellular location">
    <subcellularLocation>
        <location evidence="1">Nucleus</location>
    </subcellularLocation>
</comment>
<dbReference type="AlphaFoldDB" id="A0A2R5GSR7"/>
<evidence type="ECO:0000256" key="5">
    <source>
        <dbReference type="ARBA" id="ARBA00023163"/>
    </source>
</evidence>
<comment type="similarity">
    <text evidence="2">Belongs to the TFIIF alpha subunit family.</text>
</comment>
<proteinExistence type="inferred from homology"/>
<dbReference type="GO" id="GO:0006367">
    <property type="term" value="P:transcription initiation at RNA polymerase II promoter"/>
    <property type="evidence" value="ECO:0007669"/>
    <property type="project" value="InterPro"/>
</dbReference>
<evidence type="ECO:0000256" key="4">
    <source>
        <dbReference type="ARBA" id="ARBA00023125"/>
    </source>
</evidence>
<feature type="compositionally biased region" description="Low complexity" evidence="7">
    <location>
        <begin position="448"/>
        <end position="459"/>
    </location>
</feature>
<dbReference type="EMBL" id="BEYU01000104">
    <property type="protein sequence ID" value="GBG31693.1"/>
    <property type="molecule type" value="Genomic_DNA"/>
</dbReference>
<feature type="compositionally biased region" description="Low complexity" evidence="7">
    <location>
        <begin position="411"/>
        <end position="439"/>
    </location>
</feature>
<dbReference type="GO" id="GO:0003677">
    <property type="term" value="F:DNA binding"/>
    <property type="evidence" value="ECO:0007669"/>
    <property type="project" value="UniProtKB-KW"/>
</dbReference>
<dbReference type="InterPro" id="IPR008851">
    <property type="entry name" value="TFIIF-alpha"/>
</dbReference>
<dbReference type="SUPFAM" id="SSF50916">
    <property type="entry name" value="Rap30/74 interaction domains"/>
    <property type="match status" value="1"/>
</dbReference>
<dbReference type="Proteomes" id="UP000241890">
    <property type="component" value="Unassembled WGS sequence"/>
</dbReference>
<feature type="compositionally biased region" description="Acidic residues" evidence="7">
    <location>
        <begin position="250"/>
        <end position="264"/>
    </location>
</feature>
<dbReference type="PANTHER" id="PTHR13011:SF0">
    <property type="entry name" value="GENERAL TRANSCRIPTION FACTOR IIF SUBUNIT 1"/>
    <property type="match status" value="1"/>
</dbReference>
<evidence type="ECO:0000256" key="1">
    <source>
        <dbReference type="ARBA" id="ARBA00004123"/>
    </source>
</evidence>
<dbReference type="GO" id="GO:0016251">
    <property type="term" value="F:RNA polymerase II general transcription initiation factor activity"/>
    <property type="evidence" value="ECO:0007669"/>
    <property type="project" value="TreeGrafter"/>
</dbReference>
<evidence type="ECO:0000256" key="3">
    <source>
        <dbReference type="ARBA" id="ARBA00023015"/>
    </source>
</evidence>
<dbReference type="GO" id="GO:0032968">
    <property type="term" value="P:positive regulation of transcription elongation by RNA polymerase II"/>
    <property type="evidence" value="ECO:0007669"/>
    <property type="project" value="InterPro"/>
</dbReference>
<organism evidence="8 9">
    <name type="scientific">Hondaea fermentalgiana</name>
    <dbReference type="NCBI Taxonomy" id="2315210"/>
    <lineage>
        <taxon>Eukaryota</taxon>
        <taxon>Sar</taxon>
        <taxon>Stramenopiles</taxon>
        <taxon>Bigyra</taxon>
        <taxon>Labyrinthulomycetes</taxon>
        <taxon>Thraustochytrida</taxon>
        <taxon>Thraustochytriidae</taxon>
        <taxon>Hondaea</taxon>
    </lineage>
</organism>
<keyword evidence="9" id="KW-1185">Reference proteome</keyword>
<feature type="compositionally biased region" description="Gly residues" evidence="7">
    <location>
        <begin position="10"/>
        <end position="22"/>
    </location>
</feature>
<dbReference type="InterPro" id="IPR011039">
    <property type="entry name" value="TFIIF_interaction"/>
</dbReference>
<dbReference type="GO" id="GO:0005674">
    <property type="term" value="C:transcription factor TFIIF complex"/>
    <property type="evidence" value="ECO:0007669"/>
    <property type="project" value="TreeGrafter"/>
</dbReference>
<name>A0A2R5GSR7_9STRA</name>
<reference evidence="8 9" key="1">
    <citation type="submission" date="2017-12" db="EMBL/GenBank/DDBJ databases">
        <title>Sequencing, de novo assembly and annotation of complete genome of a new Thraustochytrid species, strain FCC1311.</title>
        <authorList>
            <person name="Sedici K."/>
            <person name="Godart F."/>
            <person name="Aiese Cigliano R."/>
            <person name="Sanseverino W."/>
            <person name="Barakat M."/>
            <person name="Ortet P."/>
            <person name="Marechal E."/>
            <person name="Cagnac O."/>
            <person name="Amato A."/>
        </authorList>
    </citation>
    <scope>NUCLEOTIDE SEQUENCE [LARGE SCALE GENOMIC DNA]</scope>
</reference>